<keyword evidence="1" id="KW-1133">Transmembrane helix</keyword>
<name>A0A844Y6G4_9SPHN</name>
<proteinExistence type="predicted"/>
<organism evidence="2 3">
    <name type="scientific">Qipengyuania pelagi</name>
    <dbReference type="NCBI Taxonomy" id="994320"/>
    <lineage>
        <taxon>Bacteria</taxon>
        <taxon>Pseudomonadati</taxon>
        <taxon>Pseudomonadota</taxon>
        <taxon>Alphaproteobacteria</taxon>
        <taxon>Sphingomonadales</taxon>
        <taxon>Erythrobacteraceae</taxon>
        <taxon>Qipengyuania</taxon>
    </lineage>
</organism>
<evidence type="ECO:0000313" key="2">
    <source>
        <dbReference type="EMBL" id="MXO53765.1"/>
    </source>
</evidence>
<dbReference type="OrthoDB" id="7597031at2"/>
<evidence type="ECO:0000256" key="1">
    <source>
        <dbReference type="SAM" id="Phobius"/>
    </source>
</evidence>
<keyword evidence="1" id="KW-0812">Transmembrane</keyword>
<keyword evidence="3" id="KW-1185">Reference proteome</keyword>
<protein>
    <submittedName>
        <fullName evidence="2">Exoprotein</fullName>
    </submittedName>
</protein>
<reference evidence="2 3" key="1">
    <citation type="submission" date="2019-12" db="EMBL/GenBank/DDBJ databases">
        <title>Genomic-based taxomic classification of the family Erythrobacteraceae.</title>
        <authorList>
            <person name="Xu L."/>
        </authorList>
    </citation>
    <scope>NUCLEOTIDE SEQUENCE [LARGE SCALE GENOMIC DNA]</scope>
    <source>
        <strain evidence="2 3">JCM 17468</strain>
    </source>
</reference>
<dbReference type="Pfam" id="PF11739">
    <property type="entry name" value="YdbH-like"/>
    <property type="match status" value="1"/>
</dbReference>
<sequence>MTGVDEHAEAELAETAPLAEAEQGLAPLPRPRWRKKRWMVPFAVLVLLTITIIALWFSRERIAGNVIEDQLAAYDLPATYTIESIGPEAAVLTDLVVGDPRAPDFTADRVLVKLRQRLGAPEIGRITLTRPRLYGVLRGGRVSFGSLDRVIYRESTAPPGLPELDIAIRDGRGLIETRYGAIGLKIEGEGRIDDGFSGILAASAPEIETDTCRIAGASLYGALATSDGVPSFDGPMRFRSMECDGVSLAAGSAQLELESDAALANFSGSAGLRLGRAEAGAYAANGIGGRVRASLRGDVLALEHTLALRGAVSPYATAALVTLDGALRSDPGLSRLDWRGDVEGNGLRLGAQSDAAVAQLGRSGAGTLVAPIAQRIADILRRESRGSSFAADLSARRGPTGATLVMPRGNLRGGSGTRLLSLSRVEAQFRDGAPPLLAGNVALGGAGLPSVSGRMERRGTGATQFRLAMRRYEAGGSALEIPRLTLSQADSGALRFIGEAIASGPLPGGSTRNLRLPIEGRWMPGGALALWPDCTEIGFENLTLANLTLERRRLTLCPPPGSAIVRNGLGGLNIAAGAPSLDLAGRLGSTPIRLVSGPVGFAYPGVMTARELDVSLGPVGTATRFQINGLDASFGEDIAGTFSDADVTLDAVPLDIGGASGSWRYAGGRLELNDGSFTLTDRADPDRFEPLVARDATLALEDNLITAFADLRNPASDRIVTAADIRHDLSSGRGHADLVIADLQFDPLLQPDDLSRLALGVVANVSGIVSGTGRLDWGANGVTSSGQLTTDDLDLAAAFGPVRGASGTIRFTDLLNLTTAPGQTLRVASINPGIEVLDGEVEFALRDWQFLSVEGGRWPFMGGELILREVDLNFGVEEERRYVFEIVGLDAGAFVDQMDIGNLSATGTFDGTVPIVFDAAGNGRIEGGLLLSRAPGGNISYVGELTYEDLSPIANFAFDALRSLDYRQMRLAMDGPLTGEIVTRVRFDGVSQGEGASSNFITRRLAALPLQFRVNIRAPFYQLITSLKSLYDPAAVRDPRSLGLLSADGGRLLRREITGEEAQERIEEEDIVPNGADEGS</sequence>
<dbReference type="Proteomes" id="UP000430272">
    <property type="component" value="Unassembled WGS sequence"/>
</dbReference>
<gene>
    <name evidence="2" type="ORF">GRI47_07060</name>
</gene>
<comment type="caution">
    <text evidence="2">The sequence shown here is derived from an EMBL/GenBank/DDBJ whole genome shotgun (WGS) entry which is preliminary data.</text>
</comment>
<accession>A0A844Y6G4</accession>
<keyword evidence="1" id="KW-0472">Membrane</keyword>
<dbReference type="AlphaFoldDB" id="A0A844Y6G4"/>
<evidence type="ECO:0000313" key="3">
    <source>
        <dbReference type="Proteomes" id="UP000430272"/>
    </source>
</evidence>
<dbReference type="InterPro" id="IPR021730">
    <property type="entry name" value="YdbH"/>
</dbReference>
<feature type="transmembrane region" description="Helical" evidence="1">
    <location>
        <begin position="38"/>
        <end position="57"/>
    </location>
</feature>
<dbReference type="RefSeq" id="WP_160660580.1">
    <property type="nucleotide sequence ID" value="NZ_BAABDV010000001.1"/>
</dbReference>
<dbReference type="EMBL" id="WTYD01000001">
    <property type="protein sequence ID" value="MXO53765.1"/>
    <property type="molecule type" value="Genomic_DNA"/>
</dbReference>